<dbReference type="OrthoDB" id="9794954at2"/>
<evidence type="ECO:0000256" key="6">
    <source>
        <dbReference type="ARBA" id="ARBA00023014"/>
    </source>
</evidence>
<dbReference type="InterPro" id="IPR004017">
    <property type="entry name" value="Cys_rich_dom"/>
</dbReference>
<dbReference type="GO" id="GO:0046872">
    <property type="term" value="F:metal ion binding"/>
    <property type="evidence" value="ECO:0007669"/>
    <property type="project" value="UniProtKB-KW"/>
</dbReference>
<comment type="caution">
    <text evidence="9">The sequence shown here is derived from an EMBL/GenBank/DDBJ whole genome shotgun (WGS) entry which is preliminary data.</text>
</comment>
<protein>
    <submittedName>
        <fullName evidence="9">(Fe-S)-binding protein</fullName>
    </submittedName>
</protein>
<dbReference type="InterPro" id="IPR009051">
    <property type="entry name" value="Helical_ferredxn"/>
</dbReference>
<evidence type="ECO:0000256" key="1">
    <source>
        <dbReference type="ARBA" id="ARBA00022448"/>
    </source>
</evidence>
<proteinExistence type="predicted"/>
<evidence type="ECO:0000256" key="7">
    <source>
        <dbReference type="SAM" id="MobiDB-lite"/>
    </source>
</evidence>
<dbReference type="Proteomes" id="UP000307749">
    <property type="component" value="Unassembled WGS sequence"/>
</dbReference>
<evidence type="ECO:0000259" key="8">
    <source>
        <dbReference type="PROSITE" id="PS51379"/>
    </source>
</evidence>
<feature type="domain" description="4Fe-4S ferredoxin-type" evidence="8">
    <location>
        <begin position="119"/>
        <end position="142"/>
    </location>
</feature>
<name>A0A4S3KJF5_9GAMM</name>
<dbReference type="PANTHER" id="PTHR43551:SF1">
    <property type="entry name" value="HETERODISULFIDE REDUCTASE"/>
    <property type="match status" value="1"/>
</dbReference>
<dbReference type="PANTHER" id="PTHR43551">
    <property type="entry name" value="FUMARATE REDUCTASE IRON-SULFUR SUBUNIT"/>
    <property type="match status" value="1"/>
</dbReference>
<evidence type="ECO:0000256" key="3">
    <source>
        <dbReference type="ARBA" id="ARBA00022723"/>
    </source>
</evidence>
<dbReference type="AlphaFoldDB" id="A0A4S3KJF5"/>
<dbReference type="RefSeq" id="WP_081127775.1">
    <property type="nucleotide sequence ID" value="NZ_LDOS01000002.1"/>
</dbReference>
<keyword evidence="6" id="KW-0411">Iron-sulfur</keyword>
<accession>A0A4S3KJF5</accession>
<dbReference type="GO" id="GO:0051539">
    <property type="term" value="F:4 iron, 4 sulfur cluster binding"/>
    <property type="evidence" value="ECO:0007669"/>
    <property type="project" value="UniProtKB-KW"/>
</dbReference>
<dbReference type="STRING" id="993689.GCA_002077135_02251"/>
<keyword evidence="4" id="KW-0249">Electron transport</keyword>
<dbReference type="SUPFAM" id="SSF54862">
    <property type="entry name" value="4Fe-4S ferredoxins"/>
    <property type="match status" value="1"/>
</dbReference>
<sequence>MSATVVNDPVGGAARGVPRPDLRQDMQGEMPAQERVDIAMRHFVRDFGAVAATYMESCVHCGMCAEACHFYVQTGDPKYTPIWKIEPFKQAYKREAGPFALFMRALGLKRKVTIEELQEWQELIYDSCTMCGRCTLICPMGIDIAALVSLARHGMHKAGLVPHELWAAAERGEREGSPLGATPKVLKERIEWIADEDDVDIHLDKEHADVLVTMSSIEIQKYPQAMAAVAKVLNHLGMSWTIRSDGYEATNFGLLSGNADWQRDMSMKMIKAAIACKAKLLLLPECGHAYTAMRWQGANVYGQPLPFKVRHISEFLGEHIADGSLRLKKGLNKTVTFHDPCQVARRGGVFEAPRVVLAALGAEVHEMKDNRSMNWCCGGGGGVISIHRADAIRYKAFEIKMRQVEDTGAEMLVTSCSNCRLSFDDSQAHFHWDKTAHSLLEAVADNLDDTLPARSVAPAAIVNPYREAPAP</sequence>
<keyword evidence="10" id="KW-1185">Reference proteome</keyword>
<dbReference type="EMBL" id="MWQO01000052">
    <property type="protein sequence ID" value="THD08114.1"/>
    <property type="molecule type" value="Genomic_DNA"/>
</dbReference>
<evidence type="ECO:0000313" key="10">
    <source>
        <dbReference type="Proteomes" id="UP000307749"/>
    </source>
</evidence>
<dbReference type="PROSITE" id="PS00198">
    <property type="entry name" value="4FE4S_FER_1"/>
    <property type="match status" value="1"/>
</dbReference>
<evidence type="ECO:0000313" key="9">
    <source>
        <dbReference type="EMBL" id="THD08114.1"/>
    </source>
</evidence>
<evidence type="ECO:0000256" key="2">
    <source>
        <dbReference type="ARBA" id="ARBA00022485"/>
    </source>
</evidence>
<dbReference type="Pfam" id="PF13183">
    <property type="entry name" value="Fer4_8"/>
    <property type="match status" value="1"/>
</dbReference>
<keyword evidence="1" id="KW-0813">Transport</keyword>
<dbReference type="InterPro" id="IPR017900">
    <property type="entry name" value="4Fe4S_Fe_S_CS"/>
</dbReference>
<keyword evidence="3" id="KW-0479">Metal-binding</keyword>
<evidence type="ECO:0000256" key="4">
    <source>
        <dbReference type="ARBA" id="ARBA00022982"/>
    </source>
</evidence>
<evidence type="ECO:0000256" key="5">
    <source>
        <dbReference type="ARBA" id="ARBA00023004"/>
    </source>
</evidence>
<reference evidence="9 10" key="1">
    <citation type="submission" date="2017-02" db="EMBL/GenBank/DDBJ databases">
        <title>Whole genome sequencing of Metallibacterium scheffleri DSM 24874 (T).</title>
        <authorList>
            <person name="Kumar S."/>
            <person name="Patil P."/>
            <person name="Patil P.B."/>
        </authorList>
    </citation>
    <scope>NUCLEOTIDE SEQUENCE [LARGE SCALE GENOMIC DNA]</scope>
    <source>
        <strain evidence="9 10">DSM 24874</strain>
    </source>
</reference>
<dbReference type="PROSITE" id="PS51379">
    <property type="entry name" value="4FE4S_FER_2"/>
    <property type="match status" value="2"/>
</dbReference>
<dbReference type="Gene3D" id="1.10.1060.10">
    <property type="entry name" value="Alpha-helical ferredoxin"/>
    <property type="match status" value="1"/>
</dbReference>
<dbReference type="GO" id="GO:0016491">
    <property type="term" value="F:oxidoreductase activity"/>
    <property type="evidence" value="ECO:0007669"/>
    <property type="project" value="UniProtKB-ARBA"/>
</dbReference>
<keyword evidence="2" id="KW-0004">4Fe-4S</keyword>
<feature type="region of interest" description="Disordered" evidence="7">
    <location>
        <begin position="1"/>
        <end position="23"/>
    </location>
</feature>
<feature type="domain" description="4Fe-4S ferredoxin-type" evidence="8">
    <location>
        <begin position="48"/>
        <end position="78"/>
    </location>
</feature>
<keyword evidence="5" id="KW-0408">Iron</keyword>
<gene>
    <name evidence="9" type="ORF">B1806_13710</name>
</gene>
<organism evidence="9 10">
    <name type="scientific">Metallibacterium scheffleri</name>
    <dbReference type="NCBI Taxonomy" id="993689"/>
    <lineage>
        <taxon>Bacteria</taxon>
        <taxon>Pseudomonadati</taxon>
        <taxon>Pseudomonadota</taxon>
        <taxon>Gammaproteobacteria</taxon>
        <taxon>Lysobacterales</taxon>
        <taxon>Rhodanobacteraceae</taxon>
        <taxon>Metallibacterium</taxon>
    </lineage>
</organism>
<dbReference type="Pfam" id="PF02754">
    <property type="entry name" value="CCG"/>
    <property type="match status" value="1"/>
</dbReference>
<dbReference type="InterPro" id="IPR017896">
    <property type="entry name" value="4Fe4S_Fe-S-bd"/>
</dbReference>